<comment type="similarity">
    <text evidence="2">Belongs to the MsrB Met sulfoxide reductase family.</text>
</comment>
<dbReference type="GO" id="GO:0005737">
    <property type="term" value="C:cytoplasm"/>
    <property type="evidence" value="ECO:0007669"/>
    <property type="project" value="TreeGrafter"/>
</dbReference>
<proteinExistence type="inferred from homology"/>
<dbReference type="PANTHER" id="PTHR10173">
    <property type="entry name" value="METHIONINE SULFOXIDE REDUCTASE"/>
    <property type="match status" value="1"/>
</dbReference>
<organism evidence="9 10">
    <name type="scientific">Flavobacterium subsaxonicum WB 4.1-42 = DSM 21790</name>
    <dbReference type="NCBI Taxonomy" id="1121898"/>
    <lineage>
        <taxon>Bacteria</taxon>
        <taxon>Pseudomonadati</taxon>
        <taxon>Bacteroidota</taxon>
        <taxon>Flavobacteriia</taxon>
        <taxon>Flavobacteriales</taxon>
        <taxon>Flavobacteriaceae</taxon>
        <taxon>Flavobacterium</taxon>
    </lineage>
</organism>
<dbReference type="Pfam" id="PF01641">
    <property type="entry name" value="SelR"/>
    <property type="match status" value="1"/>
</dbReference>
<keyword evidence="4" id="KW-0479">Metal-binding</keyword>
<keyword evidence="10" id="KW-1185">Reference proteome</keyword>
<dbReference type="PROSITE" id="PS51790">
    <property type="entry name" value="MSRB"/>
    <property type="match status" value="1"/>
</dbReference>
<comment type="catalytic activity">
    <reaction evidence="7">
        <text>L-methionyl-[protein] + [thioredoxin]-disulfide + H2O = L-methionyl-(R)-S-oxide-[protein] + [thioredoxin]-dithiol</text>
        <dbReference type="Rhea" id="RHEA:24164"/>
        <dbReference type="Rhea" id="RHEA-COMP:10698"/>
        <dbReference type="Rhea" id="RHEA-COMP:10700"/>
        <dbReference type="Rhea" id="RHEA-COMP:12313"/>
        <dbReference type="Rhea" id="RHEA-COMP:12314"/>
        <dbReference type="ChEBI" id="CHEBI:15377"/>
        <dbReference type="ChEBI" id="CHEBI:16044"/>
        <dbReference type="ChEBI" id="CHEBI:29950"/>
        <dbReference type="ChEBI" id="CHEBI:45764"/>
        <dbReference type="ChEBI" id="CHEBI:50058"/>
        <dbReference type="EC" id="1.8.4.12"/>
    </reaction>
</comment>
<name>A0A0A2MGV5_9FLAO</name>
<evidence type="ECO:0000313" key="10">
    <source>
        <dbReference type="Proteomes" id="UP000030111"/>
    </source>
</evidence>
<dbReference type="GO" id="GO:0006979">
    <property type="term" value="P:response to oxidative stress"/>
    <property type="evidence" value="ECO:0007669"/>
    <property type="project" value="InterPro"/>
</dbReference>
<keyword evidence="5" id="KW-0862">Zinc</keyword>
<dbReference type="InterPro" id="IPR002579">
    <property type="entry name" value="Met_Sox_Rdtase_MsrB_dom"/>
</dbReference>
<dbReference type="PANTHER" id="PTHR10173:SF52">
    <property type="entry name" value="METHIONINE-R-SULFOXIDE REDUCTASE B1"/>
    <property type="match status" value="1"/>
</dbReference>
<evidence type="ECO:0000256" key="2">
    <source>
        <dbReference type="ARBA" id="ARBA00007174"/>
    </source>
</evidence>
<dbReference type="NCBIfam" id="TIGR00357">
    <property type="entry name" value="peptide-methionine (R)-S-oxide reductase MsrB"/>
    <property type="match status" value="1"/>
</dbReference>
<keyword evidence="6" id="KW-0560">Oxidoreductase</keyword>
<evidence type="ECO:0000256" key="7">
    <source>
        <dbReference type="ARBA" id="ARBA00048488"/>
    </source>
</evidence>
<dbReference type="InterPro" id="IPR011057">
    <property type="entry name" value="Mss4-like_sf"/>
</dbReference>
<dbReference type="OrthoDB" id="4174719at2"/>
<dbReference type="SUPFAM" id="SSF51316">
    <property type="entry name" value="Mss4-like"/>
    <property type="match status" value="1"/>
</dbReference>
<dbReference type="AlphaFoldDB" id="A0A0A2MGV5"/>
<sequence>MKKLLILVVLFSLTACQGQEKKKETKKEAAKGKFEVTKTDAEWKAELTPEQYDVLRTKATERPFTGEYYKNFKKGVYVCAACGNPLFTSDAKFDSECGWPSFDKAIKGSVVFEHDNSFGMDRTEAMCARCGGHLGHVFDDGPKETTGERFCTNSVSIKFVPATK</sequence>
<comment type="caution">
    <text evidence="9">The sequence shown here is derived from an EMBL/GenBank/DDBJ whole genome shotgun (WGS) entry which is preliminary data.</text>
</comment>
<comment type="cofactor">
    <cofactor evidence="1">
        <name>Zn(2+)</name>
        <dbReference type="ChEBI" id="CHEBI:29105"/>
    </cofactor>
</comment>
<dbReference type="GO" id="GO:0046872">
    <property type="term" value="F:metal ion binding"/>
    <property type="evidence" value="ECO:0007669"/>
    <property type="project" value="UniProtKB-KW"/>
</dbReference>
<reference evidence="9 10" key="1">
    <citation type="submission" date="2013-09" db="EMBL/GenBank/DDBJ databases">
        <authorList>
            <person name="Zeng Z."/>
            <person name="Chen C."/>
        </authorList>
    </citation>
    <scope>NUCLEOTIDE SEQUENCE [LARGE SCALE GENOMIC DNA]</scope>
    <source>
        <strain evidence="9 10">WB 4.1-42</strain>
    </source>
</reference>
<dbReference type="FunFam" id="2.170.150.20:FF:000001">
    <property type="entry name" value="Peptide methionine sulfoxide reductase MsrB"/>
    <property type="match status" value="1"/>
</dbReference>
<dbReference type="EC" id="1.8.4.12" evidence="3"/>
<feature type="domain" description="MsrB" evidence="8">
    <location>
        <begin position="40"/>
        <end position="162"/>
    </location>
</feature>
<gene>
    <name evidence="9" type="ORF">Q766_15820</name>
</gene>
<evidence type="ECO:0000256" key="4">
    <source>
        <dbReference type="ARBA" id="ARBA00022723"/>
    </source>
</evidence>
<dbReference type="GO" id="GO:0033743">
    <property type="term" value="F:peptide-methionine (R)-S-oxide reductase activity"/>
    <property type="evidence" value="ECO:0007669"/>
    <property type="project" value="UniProtKB-EC"/>
</dbReference>
<dbReference type="Gene3D" id="2.170.150.20">
    <property type="entry name" value="Peptide methionine sulfoxide reductase"/>
    <property type="match status" value="1"/>
</dbReference>
<dbReference type="EMBL" id="JRLY01000014">
    <property type="protein sequence ID" value="KGO91907.1"/>
    <property type="molecule type" value="Genomic_DNA"/>
</dbReference>
<evidence type="ECO:0000256" key="6">
    <source>
        <dbReference type="ARBA" id="ARBA00023002"/>
    </source>
</evidence>
<evidence type="ECO:0000256" key="5">
    <source>
        <dbReference type="ARBA" id="ARBA00022833"/>
    </source>
</evidence>
<evidence type="ECO:0000259" key="8">
    <source>
        <dbReference type="PROSITE" id="PS51790"/>
    </source>
</evidence>
<accession>A0A0A2MGV5</accession>
<dbReference type="STRING" id="1121898.GCA_000422725_00005"/>
<protein>
    <recommendedName>
        <fullName evidence="3">peptide-methionine (R)-S-oxide reductase</fullName>
        <ecNumber evidence="3">1.8.4.12</ecNumber>
    </recommendedName>
</protein>
<dbReference type="eggNOG" id="COG0229">
    <property type="taxonomic scope" value="Bacteria"/>
</dbReference>
<dbReference type="InterPro" id="IPR028427">
    <property type="entry name" value="Met_Sox_Rdtase_MsrB"/>
</dbReference>
<dbReference type="PROSITE" id="PS51257">
    <property type="entry name" value="PROKAR_LIPOPROTEIN"/>
    <property type="match status" value="1"/>
</dbReference>
<dbReference type="GO" id="GO:0030091">
    <property type="term" value="P:protein repair"/>
    <property type="evidence" value="ECO:0007669"/>
    <property type="project" value="InterPro"/>
</dbReference>
<dbReference type="Proteomes" id="UP000030111">
    <property type="component" value="Unassembled WGS sequence"/>
</dbReference>
<evidence type="ECO:0000256" key="1">
    <source>
        <dbReference type="ARBA" id="ARBA00001947"/>
    </source>
</evidence>
<dbReference type="RefSeq" id="WP_026991513.1">
    <property type="nucleotide sequence ID" value="NZ_JRLY01000014.1"/>
</dbReference>
<evidence type="ECO:0000313" key="9">
    <source>
        <dbReference type="EMBL" id="KGO91907.1"/>
    </source>
</evidence>
<evidence type="ECO:0000256" key="3">
    <source>
        <dbReference type="ARBA" id="ARBA00012499"/>
    </source>
</evidence>